<protein>
    <submittedName>
        <fullName evidence="1">Uncharacterized protein</fullName>
    </submittedName>
</protein>
<dbReference type="AlphaFoldDB" id="A0A7V1EIQ1"/>
<dbReference type="PROSITE" id="PS51257">
    <property type="entry name" value="PROKAR_LIPOPROTEIN"/>
    <property type="match status" value="1"/>
</dbReference>
<gene>
    <name evidence="1" type="ORF">ENP86_09610</name>
</gene>
<reference evidence="1" key="1">
    <citation type="journal article" date="2020" name="mSystems">
        <title>Genome- and Community-Level Interaction Insights into Carbon Utilization and Element Cycling Functions of Hydrothermarchaeota in Hydrothermal Sediment.</title>
        <authorList>
            <person name="Zhou Z."/>
            <person name="Liu Y."/>
            <person name="Xu W."/>
            <person name="Pan J."/>
            <person name="Luo Z.H."/>
            <person name="Li M."/>
        </authorList>
    </citation>
    <scope>NUCLEOTIDE SEQUENCE [LARGE SCALE GENOMIC DNA]</scope>
    <source>
        <strain evidence="1">SpSt-258</strain>
    </source>
</reference>
<name>A0A7V1EIQ1_UNCW3</name>
<accession>A0A7V1EIQ1</accession>
<evidence type="ECO:0000313" key="1">
    <source>
        <dbReference type="EMBL" id="HDY59790.1"/>
    </source>
</evidence>
<sequence>MKNLNGLSLLAIVGLIFISCGNEPPEEFYNGTPEDDSLINNMLASYPEFLKTDDIFVNNFIPVTLAAVSFPVSDSYFRGESVIVKQHVDSLRDNVASTSRFKDLWYTKDTTCTVYLYDTFNLIREVHYDLLYKGYYFWQGDTGKKLDTVIVEGGNYYSYDTITAEGLRHLYVEPVKEKVYDEETGDSIWKIKEPREWKLKRISYGNYAIPNRGASIPYIYYTIITSKNTGRIDTIWASNIDTLYQHHAMNRFCHIDSLLEYDTGDSLNIDLTLSGTIAESLCTFFAVQDGKKVQLPDGTGKIAITGSGVNNLVIEAIVRDGFYYQKPASPLLARFWLIPIRVK</sequence>
<comment type="caution">
    <text evidence="1">The sequence shown here is derived from an EMBL/GenBank/DDBJ whole genome shotgun (WGS) entry which is preliminary data.</text>
</comment>
<dbReference type="EMBL" id="DSKY01000021">
    <property type="protein sequence ID" value="HDY59790.1"/>
    <property type="molecule type" value="Genomic_DNA"/>
</dbReference>
<organism evidence="1">
    <name type="scientific">candidate division WOR-3 bacterium</name>
    <dbReference type="NCBI Taxonomy" id="2052148"/>
    <lineage>
        <taxon>Bacteria</taxon>
        <taxon>Bacteria division WOR-3</taxon>
    </lineage>
</organism>
<proteinExistence type="predicted"/>